<proteinExistence type="predicted"/>
<evidence type="ECO:0000313" key="3">
    <source>
        <dbReference type="Proteomes" id="UP000022910"/>
    </source>
</evidence>
<feature type="region of interest" description="Disordered" evidence="1">
    <location>
        <begin position="1"/>
        <end position="24"/>
    </location>
</feature>
<gene>
    <name evidence="2" type="ORF">RirG_120660</name>
</gene>
<feature type="compositionally biased region" description="Low complexity" evidence="1">
    <location>
        <begin position="11"/>
        <end position="24"/>
    </location>
</feature>
<accession>A0A015L2Y3</accession>
<dbReference type="Proteomes" id="UP000022910">
    <property type="component" value="Unassembled WGS sequence"/>
</dbReference>
<name>A0A015L2Y3_RHIIW</name>
<dbReference type="HOGENOM" id="CLU_970257_0_0_1"/>
<evidence type="ECO:0000313" key="2">
    <source>
        <dbReference type="EMBL" id="EXX66761.1"/>
    </source>
</evidence>
<evidence type="ECO:0000256" key="1">
    <source>
        <dbReference type="SAM" id="MobiDB-lite"/>
    </source>
</evidence>
<organism evidence="2 3">
    <name type="scientific">Rhizophagus irregularis (strain DAOM 197198w)</name>
    <name type="common">Glomus intraradices</name>
    <dbReference type="NCBI Taxonomy" id="1432141"/>
    <lineage>
        <taxon>Eukaryota</taxon>
        <taxon>Fungi</taxon>
        <taxon>Fungi incertae sedis</taxon>
        <taxon>Mucoromycota</taxon>
        <taxon>Glomeromycotina</taxon>
        <taxon>Glomeromycetes</taxon>
        <taxon>Glomerales</taxon>
        <taxon>Glomeraceae</taxon>
        <taxon>Rhizophagus</taxon>
    </lineage>
</organism>
<dbReference type="EMBL" id="JEMT01018353">
    <property type="protein sequence ID" value="EXX66761.1"/>
    <property type="molecule type" value="Genomic_DNA"/>
</dbReference>
<dbReference type="OrthoDB" id="2342174at2759"/>
<protein>
    <submittedName>
        <fullName evidence="2">Uncharacterized protein</fullName>
    </submittedName>
</protein>
<reference evidence="2 3" key="1">
    <citation type="submission" date="2014-02" db="EMBL/GenBank/DDBJ databases">
        <title>Single nucleus genome sequencing reveals high similarity among nuclei of an endomycorrhizal fungus.</title>
        <authorList>
            <person name="Lin K."/>
            <person name="Geurts R."/>
            <person name="Zhang Z."/>
            <person name="Limpens E."/>
            <person name="Saunders D.G."/>
            <person name="Mu D."/>
            <person name="Pang E."/>
            <person name="Cao H."/>
            <person name="Cha H."/>
            <person name="Lin T."/>
            <person name="Zhou Q."/>
            <person name="Shang Y."/>
            <person name="Li Y."/>
            <person name="Ivanov S."/>
            <person name="Sharma T."/>
            <person name="Velzen R.V."/>
            <person name="Ruijter N.D."/>
            <person name="Aanen D.K."/>
            <person name="Win J."/>
            <person name="Kamoun S."/>
            <person name="Bisseling T."/>
            <person name="Huang S."/>
        </authorList>
    </citation>
    <scope>NUCLEOTIDE SEQUENCE [LARGE SCALE GENOMIC DNA]</scope>
    <source>
        <strain evidence="3">DAOM197198w</strain>
    </source>
</reference>
<comment type="caution">
    <text evidence="2">The sequence shown here is derived from an EMBL/GenBank/DDBJ whole genome shotgun (WGS) entry which is preliminary data.</text>
</comment>
<keyword evidence="3" id="KW-1185">Reference proteome</keyword>
<dbReference type="AlphaFoldDB" id="A0A015L2Y3"/>
<sequence>MQSQIQNFGKPTINSTSFTTNTPFSPQLDNTLNVSSYINDARDIPVAIDNMLQVSPIITQLSMPPTQLNMNENQAFNIQEMIPRHTLQPMQVYQQMPLQSPHPPLLTHSQKTDIISEYSFFYAPCNDFQTYHIICKEIPFNFESVSQLISNTNNNLMNNYVQPNNIFVFYHEQPEIKKIYQVTCEMVSHTFLFQYLNKIIYNIQFVNYEYQQQEFSKRHQENLKFHLKKDLVYYLAQVNTYDDNYNVQKRFIQDYRTYESMINSNTYIPPNHSNIPFPFDQSYTSQQNNNCQMVSSQNNGN</sequence>